<dbReference type="HOGENOM" id="CLU_093136_3_0_7"/>
<proteinExistence type="predicted"/>
<dbReference type="RefSeq" id="WP_015415550.1">
    <property type="nucleotide sequence ID" value="NC_020409.1"/>
</dbReference>
<dbReference type="Pfam" id="PF13689">
    <property type="entry name" value="DUF4154"/>
    <property type="match status" value="1"/>
</dbReference>
<feature type="signal peptide" evidence="1">
    <location>
        <begin position="1"/>
        <end position="25"/>
    </location>
</feature>
<dbReference type="eggNOG" id="ENOG5031VEN">
    <property type="taxonomic scope" value="Bacteria"/>
</dbReference>
<sequence length="175" mass="19595">MRRVKSLFIATFLCAVFFLPGHALGDHRLTASLPQLEALYVQRLVNYVRWPGNSGPQPGQSYIVAATDSAVLRPFFPKESGFKLVQWPSSECHILLINRTPDREAAAILKRAKGYPVLTIGTRPINLHQGAMINFYMQSGKLRMQVNPQAADEAGLSISSRLLKLVKIYREKSDE</sequence>
<feature type="chain" id="PRO_5004019480" description="Transmembrane protein" evidence="1">
    <location>
        <begin position="26"/>
        <end position="175"/>
    </location>
</feature>
<dbReference type="Proteomes" id="UP000011724">
    <property type="component" value="Chromosome"/>
</dbReference>
<dbReference type="AlphaFoldDB" id="M1WTE8"/>
<keyword evidence="1" id="KW-0732">Signal</keyword>
<dbReference type="EMBL" id="FO203427">
    <property type="protein sequence ID" value="CCH49507.1"/>
    <property type="molecule type" value="Genomic_DNA"/>
</dbReference>
<protein>
    <recommendedName>
        <fullName evidence="4">Transmembrane protein</fullName>
    </recommendedName>
</protein>
<evidence type="ECO:0000256" key="1">
    <source>
        <dbReference type="SAM" id="SignalP"/>
    </source>
</evidence>
<dbReference type="InterPro" id="IPR025293">
    <property type="entry name" value="YfiR/HmsC-like"/>
</dbReference>
<reference evidence="2 3" key="1">
    <citation type="journal article" date="2013" name="PLoS ONE">
        <title>The first genomic and proteomic characterization of a deep-sea sulfate reducer: insights into the piezophilic lifestyle of Desulfovibrio piezophilus.</title>
        <authorList>
            <person name="Pradel N."/>
            <person name="Ji B."/>
            <person name="Gimenez G."/>
            <person name="Talla E."/>
            <person name="Lenoble P."/>
            <person name="Garel M."/>
            <person name="Tamburini C."/>
            <person name="Fourquet P."/>
            <person name="Lebrun R."/>
            <person name="Bertin P."/>
            <person name="Denis Y."/>
            <person name="Pophillat M."/>
            <person name="Barbe V."/>
            <person name="Ollivier B."/>
            <person name="Dolla A."/>
        </authorList>
    </citation>
    <scope>NUCLEOTIDE SEQUENCE [LARGE SCALE GENOMIC DNA]</scope>
    <source>
        <strain evidence="3">DSM 10523 / SB164P1</strain>
    </source>
</reference>
<keyword evidence="3" id="KW-1185">Reference proteome</keyword>
<name>M1WTE8_PSEP2</name>
<dbReference type="PATRIC" id="fig|879567.3.peg.2420"/>
<evidence type="ECO:0000313" key="2">
    <source>
        <dbReference type="EMBL" id="CCH49507.1"/>
    </source>
</evidence>
<gene>
    <name evidence="2" type="ordered locus">BN4_12272</name>
</gene>
<dbReference type="KEGG" id="dpi:BN4_12272"/>
<evidence type="ECO:0000313" key="3">
    <source>
        <dbReference type="Proteomes" id="UP000011724"/>
    </source>
</evidence>
<organism evidence="2 3">
    <name type="scientific">Pseudodesulfovibrio piezophilus (strain DSM 21447 / JCM 15486 / C1TLV30)</name>
    <name type="common">Desulfovibrio piezophilus</name>
    <dbReference type="NCBI Taxonomy" id="1322246"/>
    <lineage>
        <taxon>Bacteria</taxon>
        <taxon>Pseudomonadati</taxon>
        <taxon>Thermodesulfobacteriota</taxon>
        <taxon>Desulfovibrionia</taxon>
        <taxon>Desulfovibrionales</taxon>
        <taxon>Desulfovibrionaceae</taxon>
    </lineage>
</organism>
<evidence type="ECO:0008006" key="4">
    <source>
        <dbReference type="Google" id="ProtNLM"/>
    </source>
</evidence>
<accession>M1WTE8</accession>
<dbReference type="BioCyc" id="DPIE1322246:BN4_RS11410-MONOMER"/>
<dbReference type="STRING" id="1322246.BN4_12272"/>
<reference evidence="3" key="2">
    <citation type="journal article" date="2013" name="Stand. Genomic Sci.">
        <title>Complete genome sequence of Desulfocapsa sulfexigens, a marine deltaproteobacterium specialized in disproportionating inorganic sulfur compounds.</title>
        <authorList>
            <person name="Finster K.W."/>
            <person name="Kjeldsen K.U."/>
            <person name="Kube M."/>
            <person name="Reinhardt R."/>
            <person name="Mussmann M."/>
            <person name="Amann R."/>
            <person name="Schreiber L."/>
        </authorList>
    </citation>
    <scope>NUCLEOTIDE SEQUENCE [LARGE SCALE GENOMIC DNA]</scope>
    <source>
        <strain evidence="3">DSM 10523 / SB164P1</strain>
    </source>
</reference>